<accession>A0A8J4DL52</accession>
<dbReference type="EMBL" id="BOOY01000029">
    <property type="protein sequence ID" value="GIJ04710.1"/>
    <property type="molecule type" value="Genomic_DNA"/>
</dbReference>
<dbReference type="InterPro" id="IPR013538">
    <property type="entry name" value="ASHA1/2-like_C"/>
</dbReference>
<comment type="caution">
    <text evidence="3">The sequence shown here is derived from an EMBL/GenBank/DDBJ whole genome shotgun (WGS) entry which is preliminary data.</text>
</comment>
<name>A0A8J4DL52_9ACTN</name>
<protein>
    <recommendedName>
        <fullName evidence="2">Activator of Hsp90 ATPase homologue 1/2-like C-terminal domain-containing protein</fullName>
    </recommendedName>
</protein>
<dbReference type="CDD" id="cd07814">
    <property type="entry name" value="SRPBCC_CalC_Aha1-like"/>
    <property type="match status" value="1"/>
</dbReference>
<organism evidence="3 4">
    <name type="scientific">Spirilliplanes yamanashiensis</name>
    <dbReference type="NCBI Taxonomy" id="42233"/>
    <lineage>
        <taxon>Bacteria</taxon>
        <taxon>Bacillati</taxon>
        <taxon>Actinomycetota</taxon>
        <taxon>Actinomycetes</taxon>
        <taxon>Micromonosporales</taxon>
        <taxon>Micromonosporaceae</taxon>
        <taxon>Spirilliplanes</taxon>
    </lineage>
</organism>
<dbReference type="Pfam" id="PF08327">
    <property type="entry name" value="AHSA1"/>
    <property type="match status" value="1"/>
</dbReference>
<dbReference type="SUPFAM" id="SSF55961">
    <property type="entry name" value="Bet v1-like"/>
    <property type="match status" value="1"/>
</dbReference>
<comment type="similarity">
    <text evidence="1">Belongs to the AHA1 family.</text>
</comment>
<evidence type="ECO:0000256" key="1">
    <source>
        <dbReference type="ARBA" id="ARBA00006817"/>
    </source>
</evidence>
<gene>
    <name evidence="3" type="ORF">Sya03_40620</name>
</gene>
<keyword evidence="4" id="KW-1185">Reference proteome</keyword>
<sequence>MGKDFQVAREAAVDATPEQVWDAIATGAGIDSWFMGNTRVDAERTITTAFGGYRAAHPVLAWEPGERLAYEDRDPASGRFVAYEFLIAGRSGGGAVLRTVTSGFLPGDDWADEYEAMGYGLALFFDTLVAYLTHFTGRAARPVTAFGPAVTDWPATWAALHDRLGLTAPVAAGDRAHLTGPGGASTDAVVYHADPHTLGLRTAGALLRFLRGADGRLVAAHHLFDPTDHADTTADAAAWQAWLTATRS</sequence>
<dbReference type="AlphaFoldDB" id="A0A8J4DL52"/>
<evidence type="ECO:0000313" key="4">
    <source>
        <dbReference type="Proteomes" id="UP000652013"/>
    </source>
</evidence>
<dbReference type="InterPro" id="IPR023393">
    <property type="entry name" value="START-like_dom_sf"/>
</dbReference>
<feature type="domain" description="Activator of Hsp90 ATPase homologue 1/2-like C-terminal" evidence="2">
    <location>
        <begin position="14"/>
        <end position="132"/>
    </location>
</feature>
<dbReference type="RefSeq" id="WP_203939934.1">
    <property type="nucleotide sequence ID" value="NZ_BAAAGJ010000005.1"/>
</dbReference>
<evidence type="ECO:0000313" key="3">
    <source>
        <dbReference type="EMBL" id="GIJ04710.1"/>
    </source>
</evidence>
<dbReference type="Proteomes" id="UP000652013">
    <property type="component" value="Unassembled WGS sequence"/>
</dbReference>
<dbReference type="Gene3D" id="3.30.530.20">
    <property type="match status" value="1"/>
</dbReference>
<proteinExistence type="inferred from homology"/>
<evidence type="ECO:0000259" key="2">
    <source>
        <dbReference type="Pfam" id="PF08327"/>
    </source>
</evidence>
<reference evidence="3" key="1">
    <citation type="submission" date="2021-01" db="EMBL/GenBank/DDBJ databases">
        <title>Whole genome shotgun sequence of Spirilliplanes yamanashiensis NBRC 15828.</title>
        <authorList>
            <person name="Komaki H."/>
            <person name="Tamura T."/>
        </authorList>
    </citation>
    <scope>NUCLEOTIDE SEQUENCE</scope>
    <source>
        <strain evidence="3">NBRC 15828</strain>
    </source>
</reference>